<dbReference type="SMART" id="SM00220">
    <property type="entry name" value="S_TKc"/>
    <property type="match status" value="1"/>
</dbReference>
<dbReference type="PANTHER" id="PTHR48016:SF29">
    <property type="entry name" value="MITOGEN-ACTIVATED PROTEIN KINASE KINASE KINASE 1-RELATED"/>
    <property type="match status" value="1"/>
</dbReference>
<dbReference type="PANTHER" id="PTHR48016">
    <property type="entry name" value="MAP KINASE KINASE KINASE SSK2-RELATED-RELATED"/>
    <property type="match status" value="1"/>
</dbReference>
<feature type="transmembrane region" description="Helical" evidence="19">
    <location>
        <begin position="21"/>
        <end position="41"/>
    </location>
</feature>
<organism evidence="21 22">
    <name type="scientific">Citrus x changshan-huyou</name>
    <dbReference type="NCBI Taxonomy" id="2935761"/>
    <lineage>
        <taxon>Eukaryota</taxon>
        <taxon>Viridiplantae</taxon>
        <taxon>Streptophyta</taxon>
        <taxon>Embryophyta</taxon>
        <taxon>Tracheophyta</taxon>
        <taxon>Spermatophyta</taxon>
        <taxon>Magnoliopsida</taxon>
        <taxon>eudicotyledons</taxon>
        <taxon>Gunneridae</taxon>
        <taxon>Pentapetalae</taxon>
        <taxon>rosids</taxon>
        <taxon>malvids</taxon>
        <taxon>Sapindales</taxon>
        <taxon>Rutaceae</taxon>
        <taxon>Aurantioideae</taxon>
        <taxon>Citrus</taxon>
    </lineage>
</organism>
<dbReference type="EMBL" id="JBCGBO010000003">
    <property type="protein sequence ID" value="KAK9213787.1"/>
    <property type="molecule type" value="Genomic_DNA"/>
</dbReference>
<dbReference type="GO" id="GO:0004709">
    <property type="term" value="F:MAP kinase kinase kinase activity"/>
    <property type="evidence" value="ECO:0007669"/>
    <property type="project" value="UniProtKB-EC"/>
</dbReference>
<evidence type="ECO:0000256" key="2">
    <source>
        <dbReference type="ARBA" id="ARBA00006529"/>
    </source>
</evidence>
<evidence type="ECO:0000256" key="16">
    <source>
        <dbReference type="ARBA" id="ARBA00048329"/>
    </source>
</evidence>
<evidence type="ECO:0000256" key="6">
    <source>
        <dbReference type="ARBA" id="ARBA00022679"/>
    </source>
</evidence>
<dbReference type="PROSITE" id="PS00108">
    <property type="entry name" value="PROTEIN_KINASE_ST"/>
    <property type="match status" value="1"/>
</dbReference>
<dbReference type="Gene3D" id="1.10.510.10">
    <property type="entry name" value="Transferase(Phosphotransferase) domain 1"/>
    <property type="match status" value="1"/>
</dbReference>
<dbReference type="PROSITE" id="PS51257">
    <property type="entry name" value="PROKAR_LIPOPROTEIN"/>
    <property type="match status" value="1"/>
</dbReference>
<keyword evidence="9 17" id="KW-0067">ATP-binding</keyword>
<name>A0AAP0MKJ9_9ROSI</name>
<evidence type="ECO:0000259" key="20">
    <source>
        <dbReference type="PROSITE" id="PS50011"/>
    </source>
</evidence>
<keyword evidence="11" id="KW-0238">DNA-binding</keyword>
<evidence type="ECO:0000256" key="8">
    <source>
        <dbReference type="ARBA" id="ARBA00022777"/>
    </source>
</evidence>
<evidence type="ECO:0000256" key="9">
    <source>
        <dbReference type="ARBA" id="ARBA00022840"/>
    </source>
</evidence>
<protein>
    <recommendedName>
        <fullName evidence="4">mitogen-activated protein kinase kinase kinase</fullName>
        <ecNumber evidence="4">2.7.11.25</ecNumber>
    </recommendedName>
</protein>
<dbReference type="GO" id="GO:0009734">
    <property type="term" value="P:auxin-activated signaling pathway"/>
    <property type="evidence" value="ECO:0007669"/>
    <property type="project" value="UniProtKB-KW"/>
</dbReference>
<dbReference type="InterPro" id="IPR008271">
    <property type="entry name" value="Ser/Thr_kinase_AS"/>
</dbReference>
<feature type="compositionally biased region" description="Polar residues" evidence="18">
    <location>
        <begin position="542"/>
        <end position="555"/>
    </location>
</feature>
<dbReference type="FunFam" id="2.30.30.1040:FF:000001">
    <property type="entry name" value="Auxin response factor"/>
    <property type="match status" value="1"/>
</dbReference>
<keyword evidence="8" id="KW-0418">Kinase</keyword>
<dbReference type="Proteomes" id="UP001428341">
    <property type="component" value="Unassembled WGS sequence"/>
</dbReference>
<dbReference type="FunFam" id="1.10.510.10:FF:000359">
    <property type="entry name" value="Mitogen-activated protein kinase 1, putative, expressed"/>
    <property type="match status" value="1"/>
</dbReference>
<comment type="subcellular location">
    <subcellularLocation>
        <location evidence="1">Nucleus</location>
    </subcellularLocation>
</comment>
<evidence type="ECO:0000256" key="3">
    <source>
        <dbReference type="ARBA" id="ARBA00007853"/>
    </source>
</evidence>
<dbReference type="InterPro" id="IPR015300">
    <property type="entry name" value="DNA-bd_pseudobarrel_sf"/>
</dbReference>
<keyword evidence="14" id="KW-0927">Auxin signaling pathway</keyword>
<reference evidence="21 22" key="1">
    <citation type="submission" date="2024-05" db="EMBL/GenBank/DDBJ databases">
        <title>Haplotype-resolved chromosome-level genome assembly of Huyou (Citrus changshanensis).</title>
        <authorList>
            <person name="Miao C."/>
            <person name="Chen W."/>
            <person name="Wu Y."/>
            <person name="Wang L."/>
            <person name="Zhao S."/>
            <person name="Grierson D."/>
            <person name="Xu C."/>
            <person name="Chen K."/>
        </authorList>
    </citation>
    <scope>NUCLEOTIDE SEQUENCE [LARGE SCALE GENOMIC DNA]</scope>
    <source>
        <strain evidence="21">01-14</strain>
        <tissue evidence="21">Leaf</tissue>
    </source>
</reference>
<proteinExistence type="inferred from homology"/>
<accession>A0AAP0MKJ9</accession>
<feature type="domain" description="Protein kinase" evidence="20">
    <location>
        <begin position="578"/>
        <end position="831"/>
    </location>
</feature>
<dbReference type="Pfam" id="PF00069">
    <property type="entry name" value="Pkinase"/>
    <property type="match status" value="1"/>
</dbReference>
<keyword evidence="19" id="KW-0812">Transmembrane</keyword>
<evidence type="ECO:0000256" key="17">
    <source>
        <dbReference type="PROSITE-ProRule" id="PRU10141"/>
    </source>
</evidence>
<evidence type="ECO:0000313" key="21">
    <source>
        <dbReference type="EMBL" id="KAK9213787.1"/>
    </source>
</evidence>
<keyword evidence="13" id="KW-0539">Nucleus</keyword>
<evidence type="ECO:0000256" key="10">
    <source>
        <dbReference type="ARBA" id="ARBA00023015"/>
    </source>
</evidence>
<keyword evidence="12" id="KW-0804">Transcription</keyword>
<evidence type="ECO:0000256" key="19">
    <source>
        <dbReference type="SAM" id="Phobius"/>
    </source>
</evidence>
<evidence type="ECO:0000256" key="4">
    <source>
        <dbReference type="ARBA" id="ARBA00012406"/>
    </source>
</evidence>
<dbReference type="InterPro" id="IPR050538">
    <property type="entry name" value="MAP_kinase_kinase_kinase"/>
</dbReference>
<keyword evidence="5" id="KW-0723">Serine/threonine-protein kinase</keyword>
<comment type="similarity">
    <text evidence="3">Belongs to the ARF family.</text>
</comment>
<dbReference type="SUPFAM" id="SSF101936">
    <property type="entry name" value="DNA-binding pseudobarrel domain"/>
    <property type="match status" value="1"/>
</dbReference>
<evidence type="ECO:0000256" key="1">
    <source>
        <dbReference type="ARBA" id="ARBA00004123"/>
    </source>
</evidence>
<dbReference type="InterPro" id="IPR017441">
    <property type="entry name" value="Protein_kinase_ATP_BS"/>
</dbReference>
<dbReference type="InterPro" id="IPR000719">
    <property type="entry name" value="Prot_kinase_dom"/>
</dbReference>
<dbReference type="GO" id="GO:0005737">
    <property type="term" value="C:cytoplasm"/>
    <property type="evidence" value="ECO:0007669"/>
    <property type="project" value="TreeGrafter"/>
</dbReference>
<keyword evidence="19" id="KW-1133">Transmembrane helix</keyword>
<comment type="similarity">
    <text evidence="2">Belongs to the protein kinase superfamily. STE Ser/Thr protein kinase family. MAP kinase kinase kinase subfamily.</text>
</comment>
<dbReference type="GO" id="GO:0006355">
    <property type="term" value="P:regulation of DNA-templated transcription"/>
    <property type="evidence" value="ECO:0007669"/>
    <property type="project" value="InterPro"/>
</dbReference>
<dbReference type="GO" id="GO:0005634">
    <property type="term" value="C:nucleus"/>
    <property type="evidence" value="ECO:0007669"/>
    <property type="project" value="UniProtKB-SubCell"/>
</dbReference>
<dbReference type="GO" id="GO:0005524">
    <property type="term" value="F:ATP binding"/>
    <property type="evidence" value="ECO:0007669"/>
    <property type="project" value="UniProtKB-UniRule"/>
</dbReference>
<dbReference type="GO" id="GO:1902065">
    <property type="term" value="P:response to L-glutamate"/>
    <property type="evidence" value="ECO:0007669"/>
    <property type="project" value="UniProtKB-ARBA"/>
</dbReference>
<comment type="caution">
    <text evidence="21">The sequence shown here is derived from an EMBL/GenBank/DDBJ whole genome shotgun (WGS) entry which is preliminary data.</text>
</comment>
<dbReference type="PROSITE" id="PS00107">
    <property type="entry name" value="PROTEIN_KINASE_ATP"/>
    <property type="match status" value="1"/>
</dbReference>
<evidence type="ECO:0000256" key="14">
    <source>
        <dbReference type="ARBA" id="ARBA00023294"/>
    </source>
</evidence>
<dbReference type="GO" id="GO:0003677">
    <property type="term" value="F:DNA binding"/>
    <property type="evidence" value="ECO:0007669"/>
    <property type="project" value="UniProtKB-KW"/>
</dbReference>
<evidence type="ECO:0000256" key="11">
    <source>
        <dbReference type="ARBA" id="ARBA00023125"/>
    </source>
</evidence>
<dbReference type="AlphaFoldDB" id="A0AAP0MKJ9"/>
<dbReference type="Gene3D" id="2.40.330.10">
    <property type="entry name" value="DNA-binding pseudobarrel domain"/>
    <property type="match status" value="1"/>
</dbReference>
<gene>
    <name evidence="21" type="ORF">WN944_005772</name>
</gene>
<keyword evidence="19" id="KW-0472">Membrane</keyword>
<keyword evidence="22" id="KW-1185">Reference proteome</keyword>
<dbReference type="InterPro" id="IPR010525">
    <property type="entry name" value="ARF_dom"/>
</dbReference>
<dbReference type="SUPFAM" id="SSF56112">
    <property type="entry name" value="Protein kinase-like (PK-like)"/>
    <property type="match status" value="1"/>
</dbReference>
<evidence type="ECO:0000256" key="15">
    <source>
        <dbReference type="ARBA" id="ARBA00047559"/>
    </source>
</evidence>
<evidence type="ECO:0000256" key="13">
    <source>
        <dbReference type="ARBA" id="ARBA00023242"/>
    </source>
</evidence>
<evidence type="ECO:0000256" key="18">
    <source>
        <dbReference type="SAM" id="MobiDB-lite"/>
    </source>
</evidence>
<comment type="catalytic activity">
    <reaction evidence="16">
        <text>L-seryl-[protein] + ATP = O-phospho-L-seryl-[protein] + ADP + H(+)</text>
        <dbReference type="Rhea" id="RHEA:17989"/>
        <dbReference type="Rhea" id="RHEA-COMP:9863"/>
        <dbReference type="Rhea" id="RHEA-COMP:11604"/>
        <dbReference type="ChEBI" id="CHEBI:15378"/>
        <dbReference type="ChEBI" id="CHEBI:29999"/>
        <dbReference type="ChEBI" id="CHEBI:30616"/>
        <dbReference type="ChEBI" id="CHEBI:83421"/>
        <dbReference type="ChEBI" id="CHEBI:456216"/>
        <dbReference type="EC" id="2.7.11.25"/>
    </reaction>
</comment>
<dbReference type="PROSITE" id="PS50011">
    <property type="entry name" value="PROTEIN_KINASE_DOM"/>
    <property type="match status" value="1"/>
</dbReference>
<evidence type="ECO:0000256" key="7">
    <source>
        <dbReference type="ARBA" id="ARBA00022741"/>
    </source>
</evidence>
<keyword evidence="10" id="KW-0805">Transcription regulation</keyword>
<keyword evidence="7 17" id="KW-0547">Nucleotide-binding</keyword>
<evidence type="ECO:0000256" key="5">
    <source>
        <dbReference type="ARBA" id="ARBA00022527"/>
    </source>
</evidence>
<keyword evidence="6" id="KW-0808">Transferase</keyword>
<dbReference type="Gene3D" id="2.30.30.1040">
    <property type="match status" value="1"/>
</dbReference>
<comment type="catalytic activity">
    <reaction evidence="15">
        <text>L-threonyl-[protein] + ATP = O-phospho-L-threonyl-[protein] + ADP + H(+)</text>
        <dbReference type="Rhea" id="RHEA:46608"/>
        <dbReference type="Rhea" id="RHEA-COMP:11060"/>
        <dbReference type="Rhea" id="RHEA-COMP:11605"/>
        <dbReference type="ChEBI" id="CHEBI:15378"/>
        <dbReference type="ChEBI" id="CHEBI:30013"/>
        <dbReference type="ChEBI" id="CHEBI:30616"/>
        <dbReference type="ChEBI" id="CHEBI:61977"/>
        <dbReference type="ChEBI" id="CHEBI:456216"/>
        <dbReference type="EC" id="2.7.11.25"/>
    </reaction>
</comment>
<evidence type="ECO:0000256" key="12">
    <source>
        <dbReference type="ARBA" id="ARBA00023163"/>
    </source>
</evidence>
<evidence type="ECO:0000313" key="22">
    <source>
        <dbReference type="Proteomes" id="UP001428341"/>
    </source>
</evidence>
<feature type="binding site" evidence="17">
    <location>
        <position position="606"/>
    </location>
    <ligand>
        <name>ATP</name>
        <dbReference type="ChEBI" id="CHEBI:30616"/>
    </ligand>
</feature>
<dbReference type="Pfam" id="PF06507">
    <property type="entry name" value="ARF_AD"/>
    <property type="match status" value="1"/>
</dbReference>
<dbReference type="InterPro" id="IPR011009">
    <property type="entry name" value="Kinase-like_dom_sf"/>
</dbReference>
<sequence length="839" mass="93587">MIIRYILSGTGIVILSSCHRSVLYFMISLICLGGLCFAHFLPVPALFSAYFVLCVHFIGGSNDALYRKLWHACAGHLATLPCEGERVYYFPQGHMEQLEASMHQELEQQMPSFNLPSKILCKVVNVQRRAEPETDEVYAQITLLPEPDQSEVTSPDPSLPEPEKCTVHSFCKTLTASDTSAHCVFAILRRHADDCLPPLDMSQQPPRQELVATDLHGKKWRFLHISQVKVSYHRSAKASLAHHWVEGENEELRVGVRRHMRQQTNMPSSVTSSHSMYLGVLAIASHAIATGTLFSILYKPRTSRSEFIVSVNKYLEAKKHKLSVGMRFKMTFEDEEVPEQRLSGTIVGVGDCKSSVWPDSEWRSLKVQWDEPSSILRPERVSSWELEPLVATTTTTNAQPAQRNKRSRPSVLPLPAADISVLAFSYCDSPQGRDLYPSPKFSTATKGNHFGFSGNNSLAAVSSNSMYWPNRAENVTESFTPVVNKESSEKRQGNGNTCRLFGIPHVDNSNVEEASPAFTMSGAMGDDRAIPCLDADSDQHSEPSNINRSDVPSASSLSMEPVYNVSPNGKFRRRIMSWQKGELLGSGSFGSVYEGLTDDGFFFAVKEVSLQDQGAQGKQSILQLEQEISLLSQFEQDNIVQYLGTDKDENRLYIFLELVTKGSLANLYQKYHLSDSQVSSYTRQILNGLVYLHERNVVHRDIKCANILVDASGSVKLADFGLAKATTMNDLKSCKGTPFWMAPEVVNSKNDGYGLTADIWSLGCTVLEMLTRRPPYSHLEGVQALFRIGKGELPSVPSSLSRDARDFILKCLQVNPNDRPTVTELMEHPFVKRPLQTSR</sequence>
<dbReference type="EC" id="2.7.11.25" evidence="4"/>
<feature type="region of interest" description="Disordered" evidence="18">
    <location>
        <begin position="529"/>
        <end position="555"/>
    </location>
</feature>